<dbReference type="EMBL" id="ANAH02000014">
    <property type="protein sequence ID" value="EPX60293.1"/>
    <property type="molecule type" value="Genomic_DNA"/>
</dbReference>
<comment type="caution">
    <text evidence="1">The sequence shown here is derived from an EMBL/GenBank/DDBJ whole genome shotgun (WGS) entry which is preliminary data.</text>
</comment>
<evidence type="ECO:0000313" key="2">
    <source>
        <dbReference type="Proteomes" id="UP000011682"/>
    </source>
</evidence>
<evidence type="ECO:0000313" key="1">
    <source>
        <dbReference type="EMBL" id="EPX60293.1"/>
    </source>
</evidence>
<reference evidence="1" key="1">
    <citation type="submission" date="2013-05" db="EMBL/GenBank/DDBJ databases">
        <title>Genome assembly of Cystobacter fuscus DSM 2262.</title>
        <authorList>
            <person name="Sharma G."/>
            <person name="Khatri I."/>
            <person name="Kaur C."/>
            <person name="Mayilraj S."/>
            <person name="Subramanian S."/>
        </authorList>
    </citation>
    <scope>NUCLEOTIDE SEQUENCE [LARGE SCALE GENOMIC DNA]</scope>
    <source>
        <strain evidence="1">DSM 2262</strain>
    </source>
</reference>
<organism evidence="1 2">
    <name type="scientific">Cystobacter fuscus (strain ATCC 25194 / DSM 2262 / NBRC 100088 / M29)</name>
    <dbReference type="NCBI Taxonomy" id="1242864"/>
    <lineage>
        <taxon>Bacteria</taxon>
        <taxon>Pseudomonadati</taxon>
        <taxon>Myxococcota</taxon>
        <taxon>Myxococcia</taxon>
        <taxon>Myxococcales</taxon>
        <taxon>Cystobacterineae</taxon>
        <taxon>Archangiaceae</taxon>
        <taxon>Cystobacter</taxon>
    </lineage>
</organism>
<protein>
    <submittedName>
        <fullName evidence="1">Uncharacterized protein</fullName>
    </submittedName>
</protein>
<sequence>MFRLSEFILSEERIERALGKPLEAALMSGHDTDVFGRGGIEQHHA</sequence>
<dbReference type="RefSeq" id="WP_002621856.1">
    <property type="nucleotide sequence ID" value="NZ_ANAH02000014.1"/>
</dbReference>
<dbReference type="Proteomes" id="UP000011682">
    <property type="component" value="Unassembled WGS sequence"/>
</dbReference>
<proteinExistence type="predicted"/>
<keyword evidence="2" id="KW-1185">Reference proteome</keyword>
<accession>S9QUG9</accession>
<gene>
    <name evidence="1" type="ORF">D187_002379</name>
</gene>
<dbReference type="AlphaFoldDB" id="S9QUG9"/>
<name>S9QUG9_CYSF2</name>